<evidence type="ECO:0000259" key="6">
    <source>
        <dbReference type="Pfam" id="PF23036"/>
    </source>
</evidence>
<dbReference type="OrthoDB" id="10256906at2759"/>
<dbReference type="InterPro" id="IPR022233">
    <property type="entry name" value="TRAPPC10/Trs130_C"/>
</dbReference>
<dbReference type="GeneID" id="25567758"/>
<dbReference type="GO" id="GO:1990071">
    <property type="term" value="C:TRAPPII protein complex"/>
    <property type="evidence" value="ECO:0007669"/>
    <property type="project" value="InterPro"/>
</dbReference>
<dbReference type="InterPro" id="IPR056913">
    <property type="entry name" value="TRAPPC10/Trs130_N"/>
</dbReference>
<accession>A0A0L0DLG3</accession>
<dbReference type="RefSeq" id="XP_013754651.1">
    <property type="nucleotide sequence ID" value="XM_013899197.1"/>
</dbReference>
<keyword evidence="8" id="KW-1185">Reference proteome</keyword>
<dbReference type="AlphaFoldDB" id="A0A0L0DLG3"/>
<evidence type="ECO:0000256" key="3">
    <source>
        <dbReference type="ARBA" id="ARBA00023034"/>
    </source>
</evidence>
<dbReference type="Proteomes" id="UP000054408">
    <property type="component" value="Unassembled WGS sequence"/>
</dbReference>
<feature type="domain" description="TRAPPC10/Trs130 C-terminal" evidence="5">
    <location>
        <begin position="1151"/>
        <end position="1207"/>
    </location>
</feature>
<name>A0A0L0DLG3_THETB</name>
<evidence type="ECO:0000259" key="5">
    <source>
        <dbReference type="Pfam" id="PF12584"/>
    </source>
</evidence>
<proteinExistence type="predicted"/>
<dbReference type="InterPro" id="IPR045126">
    <property type="entry name" value="TRAPPC10/Trs130"/>
</dbReference>
<dbReference type="PANTHER" id="PTHR13251:SF3">
    <property type="entry name" value="TRAFFICKING PROTEIN PARTICLE COMPLEX SUBUNIT 10"/>
    <property type="match status" value="1"/>
</dbReference>
<sequence length="1244" mass="132153">MDNGADADLGALVEPEPEPEHEAEPKPEPEHEAGHEAEPKPEPEQEAEHKAEPKPDTAPADTNNSPAKHKSKAKSKSKPKAKSKSKPKSKASNGDKPSIKSSPELRAGYPAGASPILTPTAMASGGYLTSTDTHALGMVYADPGGAMAVIAPRLEAHMPFRNVICTSIDNKSGMYIGSVSVTLSRETPDLDGGRNSLSQYWHLLPVLRIFVLTCETADTYKRDHRQELKSWLTRVAALPVPAHWLVLHSLTSKIKSDLAPFVPKTSGGPRLVQLVLDAHEREWLDRARGAPQGSRPSPLASPPNARKYEELTTELAAGLMAGFNARILAFRAEISHITASIGPGWNYCRFFVVKEGLALLYEQASLHIKALEIYEHLSGMHRSGEVPHTPGVLDTFGTVDFDLAAQLFTLSALPYRGLMFESKISLLEFHVYVTGRRVALLASLGYTDQMADVALAFLSGVVPQVRSLPASSWILRGVPLPASPDAPFLSPLALVEAWQALAALGLLPILEAAAGLADEPDAPQPLEHRLIAVRLVSYAAAHLGAFGAAIGALPYTSFEAALRSAPADSAQVWTLPRQFETSGLTQTEPTALYEVASLSALELRDAFYVAYNILLAHLVAVHDDAGRSRTAALFRAELGYVALVRGDYAAAAGLLAGICDIYHHERWPSLYGMAMLQLAATQRAALAGVAAAGSAPPPELVTAHATTLIRVLSARDVTLPSASLANSLASELVALAPHAALSLDASAVLGARLSLAGAALQVARGANLSELPLGAPFELELSFDSALAAPLPVVSLVLQLVPVLGDDNGRGCENGEVFELTLTPEPGATSNDRFFFAGADGFPSLGPWAVARIEATVADALVLVPLVPEQALVHVAAREAPWTVVLEHGAPAHRDTASELVLAIAPTPVTLVDPRTLAEVTIRIEIAPHRPAGAGPVLVIDSGREPALSGSEHAQLRQCEDVVVEWVLSRVLTEHSWEVRVPVMGIDVGTVVVGVEVQCAAYAAASSMVVDVAPLLAPSLSLLPGREDGRWYAQLKLTNIAPHDIDVADIDLTANVGSVSVNRASRCGSRSALLGRGRTVGALFDVQLVGEKSVETVADVVVGVGGVGVWRERVPLVLAVPRLEVEFVLERGLVANVFTTARTRLRRIDGKLESVELRLTLAVDSSAWLVAGKTSQVLQVGSEWREVVVRVMPLRAGQLPMPQASVNISAASEWPVAYPPRGATIRILPPLEMLAPALPDHMMG</sequence>
<organism evidence="7 8">
    <name type="scientific">Thecamonas trahens ATCC 50062</name>
    <dbReference type="NCBI Taxonomy" id="461836"/>
    <lineage>
        <taxon>Eukaryota</taxon>
        <taxon>Apusozoa</taxon>
        <taxon>Apusomonadida</taxon>
        <taxon>Apusomonadidae</taxon>
        <taxon>Thecamonas</taxon>
    </lineage>
</organism>
<keyword evidence="2" id="KW-0813">Transport</keyword>
<protein>
    <recommendedName>
        <fullName evidence="9">Trafficking protein particle complex subunit 11 domain-containing protein</fullName>
    </recommendedName>
</protein>
<dbReference type="GO" id="GO:0034498">
    <property type="term" value="P:early endosome to Golgi transport"/>
    <property type="evidence" value="ECO:0007669"/>
    <property type="project" value="TreeGrafter"/>
</dbReference>
<feature type="region of interest" description="Disordered" evidence="4">
    <location>
        <begin position="286"/>
        <end position="305"/>
    </location>
</feature>
<dbReference type="eggNOG" id="KOG1931">
    <property type="taxonomic scope" value="Eukaryota"/>
</dbReference>
<dbReference type="Pfam" id="PF12584">
    <property type="entry name" value="TRAPPC10"/>
    <property type="match status" value="1"/>
</dbReference>
<evidence type="ECO:0008006" key="9">
    <source>
        <dbReference type="Google" id="ProtNLM"/>
    </source>
</evidence>
<dbReference type="GO" id="GO:0006891">
    <property type="term" value="P:intra-Golgi vesicle-mediated transport"/>
    <property type="evidence" value="ECO:0007669"/>
    <property type="project" value="TreeGrafter"/>
</dbReference>
<dbReference type="EMBL" id="GL349479">
    <property type="protein sequence ID" value="KNC53179.1"/>
    <property type="molecule type" value="Genomic_DNA"/>
</dbReference>
<evidence type="ECO:0000256" key="1">
    <source>
        <dbReference type="ARBA" id="ARBA00004555"/>
    </source>
</evidence>
<gene>
    <name evidence="7" type="ORF">AMSG_09259</name>
</gene>
<evidence type="ECO:0000256" key="4">
    <source>
        <dbReference type="SAM" id="MobiDB-lite"/>
    </source>
</evidence>
<reference evidence="7 8" key="1">
    <citation type="submission" date="2010-05" db="EMBL/GenBank/DDBJ databases">
        <title>The Genome Sequence of Thecamonas trahens ATCC 50062.</title>
        <authorList>
            <consortium name="The Broad Institute Genome Sequencing Platform"/>
            <person name="Russ C."/>
            <person name="Cuomo C."/>
            <person name="Shea T."/>
            <person name="Young S.K."/>
            <person name="Zeng Q."/>
            <person name="Koehrsen M."/>
            <person name="Haas B."/>
            <person name="Borodovsky M."/>
            <person name="Guigo R."/>
            <person name="Alvarado L."/>
            <person name="Berlin A."/>
            <person name="Bochicchio J."/>
            <person name="Borenstein D."/>
            <person name="Chapman S."/>
            <person name="Chen Z."/>
            <person name="Freedman E."/>
            <person name="Gellesch M."/>
            <person name="Goldberg J."/>
            <person name="Griggs A."/>
            <person name="Gujja S."/>
            <person name="Heilman E."/>
            <person name="Heiman D."/>
            <person name="Hepburn T."/>
            <person name="Howarth C."/>
            <person name="Jen D."/>
            <person name="Larson L."/>
            <person name="Mehta T."/>
            <person name="Park D."/>
            <person name="Pearson M."/>
            <person name="Roberts A."/>
            <person name="Saif S."/>
            <person name="Shenoy N."/>
            <person name="Sisk P."/>
            <person name="Stolte C."/>
            <person name="Sykes S."/>
            <person name="Thomson T."/>
            <person name="Walk T."/>
            <person name="White J."/>
            <person name="Yandava C."/>
            <person name="Burger G."/>
            <person name="Gray M.W."/>
            <person name="Holland P.W.H."/>
            <person name="King N."/>
            <person name="Lang F.B.F."/>
            <person name="Roger A.J."/>
            <person name="Ruiz-Trillo I."/>
            <person name="Lander E."/>
            <person name="Nusbaum C."/>
        </authorList>
    </citation>
    <scope>NUCLEOTIDE SEQUENCE [LARGE SCALE GENOMIC DNA]</scope>
    <source>
        <strain evidence="7 8">ATCC 50062</strain>
    </source>
</reference>
<dbReference type="Pfam" id="PF23036">
    <property type="entry name" value="TRAPPC10_1st"/>
    <property type="match status" value="1"/>
</dbReference>
<dbReference type="GO" id="GO:0005829">
    <property type="term" value="C:cytosol"/>
    <property type="evidence" value="ECO:0007669"/>
    <property type="project" value="GOC"/>
</dbReference>
<feature type="domain" description="TRAPPC10/Trs130 N-terminal" evidence="6">
    <location>
        <begin position="140"/>
        <end position="448"/>
    </location>
</feature>
<dbReference type="STRING" id="461836.A0A0L0DLG3"/>
<evidence type="ECO:0000256" key="2">
    <source>
        <dbReference type="ARBA" id="ARBA00022448"/>
    </source>
</evidence>
<evidence type="ECO:0000313" key="8">
    <source>
        <dbReference type="Proteomes" id="UP000054408"/>
    </source>
</evidence>
<keyword evidence="3" id="KW-0333">Golgi apparatus</keyword>
<evidence type="ECO:0000313" key="7">
    <source>
        <dbReference type="EMBL" id="KNC53179.1"/>
    </source>
</evidence>
<feature type="compositionally biased region" description="Basic residues" evidence="4">
    <location>
        <begin position="67"/>
        <end position="89"/>
    </location>
</feature>
<feature type="region of interest" description="Disordered" evidence="4">
    <location>
        <begin position="1"/>
        <end position="112"/>
    </location>
</feature>
<dbReference type="PANTHER" id="PTHR13251">
    <property type="entry name" value="EPILEPSY HOLOPROSENCEPHALY CANDIDATE 1/TMEM1"/>
    <property type="match status" value="1"/>
</dbReference>
<comment type="subcellular location">
    <subcellularLocation>
        <location evidence="1">Golgi apparatus</location>
    </subcellularLocation>
</comment>
<feature type="compositionally biased region" description="Basic and acidic residues" evidence="4">
    <location>
        <begin position="18"/>
        <end position="55"/>
    </location>
</feature>